<dbReference type="PANTHER" id="PTHR43035:SF1">
    <property type="entry name" value="FATTY ACID REPRESSION MUTANT PROTEIN 2-RELATED"/>
    <property type="match status" value="1"/>
</dbReference>
<dbReference type="AlphaFoldDB" id="A0A0N0NLW5"/>
<dbReference type="GeneID" id="28735493"/>
<dbReference type="VEuPathDB" id="FungiDB:AB675_3553"/>
<evidence type="ECO:0000256" key="6">
    <source>
        <dbReference type="ARBA" id="ARBA00023242"/>
    </source>
</evidence>
<comment type="similarity">
    <text evidence="3">Belongs to the nitroreductase family.</text>
</comment>
<dbReference type="GO" id="GO:0034599">
    <property type="term" value="P:cellular response to oxidative stress"/>
    <property type="evidence" value="ECO:0007669"/>
    <property type="project" value="InterPro"/>
</dbReference>
<proteinExistence type="inferred from homology"/>
<comment type="caution">
    <text evidence="8">The sequence shown here is derived from an EMBL/GenBank/DDBJ whole genome shotgun (WGS) entry which is preliminary data.</text>
</comment>
<gene>
    <name evidence="8" type="ORF">AB675_3553</name>
</gene>
<dbReference type="Proteomes" id="UP000038010">
    <property type="component" value="Unassembled WGS sequence"/>
</dbReference>
<evidence type="ECO:0000313" key="9">
    <source>
        <dbReference type="Proteomes" id="UP000038010"/>
    </source>
</evidence>
<dbReference type="PANTHER" id="PTHR43035">
    <property type="entry name" value="FATTY ACID REPRESSION MUTANT PROTEIN 2-RELATED"/>
    <property type="match status" value="1"/>
</dbReference>
<dbReference type="RefSeq" id="XP_017999734.1">
    <property type="nucleotide sequence ID" value="XM_018143613.1"/>
</dbReference>
<accession>A0A0N0NLW5</accession>
<dbReference type="GO" id="GO:0005634">
    <property type="term" value="C:nucleus"/>
    <property type="evidence" value="ECO:0007669"/>
    <property type="project" value="UniProtKB-SubCell"/>
</dbReference>
<name>A0A0N0NLW5_9EURO</name>
<keyword evidence="4" id="KW-0963">Cytoplasm</keyword>
<comment type="subcellular location">
    <subcellularLocation>
        <location evidence="2">Cytoplasm</location>
    </subcellularLocation>
    <subcellularLocation>
        <location evidence="1">Nucleus</location>
    </subcellularLocation>
</comment>
<evidence type="ECO:0000313" key="8">
    <source>
        <dbReference type="EMBL" id="KPI39771.1"/>
    </source>
</evidence>
<dbReference type="FunFam" id="3.40.109.10:FF:000001">
    <property type="entry name" value="Nitroreductase family"/>
    <property type="match status" value="1"/>
</dbReference>
<keyword evidence="9" id="KW-1185">Reference proteome</keyword>
<keyword evidence="5" id="KW-0560">Oxidoreductase</keyword>
<dbReference type="InterPro" id="IPR033877">
    <property type="entry name" value="Frm2/Hbn1"/>
</dbReference>
<sequence length="310" mass="34801">MPNSLVPLSFGEATHKRRTYRDLENRSTVADKTIISLAEAAIVDVPSAFNNQAARLTILFDNDHKKLWSITANALLAKIGEERWNSGTKDRIAGFAGAYGTILFWDDLEVAEKMRNSAPDIYKDKTDEWIHQSNGMHQYYLWTALEALGMGANLQHYNPLIDDEVRKTWRVPETWNLRAQMVFGALKAGSDPGEKEQKLIPFYLSSYRLSFKANAVLYLPHKHKNPPSITHVPTFTRHPFATLSTHHTNKYLAMSLLAITKATVPAIATAAAPFAAVYYWPKEPQVFHYIPKGASTPLLSLPRASVPIKA</sequence>
<evidence type="ECO:0000256" key="5">
    <source>
        <dbReference type="ARBA" id="ARBA00023002"/>
    </source>
</evidence>
<evidence type="ECO:0000256" key="3">
    <source>
        <dbReference type="ARBA" id="ARBA00007118"/>
    </source>
</evidence>
<dbReference type="GO" id="GO:0016491">
    <property type="term" value="F:oxidoreductase activity"/>
    <property type="evidence" value="ECO:0007669"/>
    <property type="project" value="UniProtKB-KW"/>
</dbReference>
<dbReference type="InterPro" id="IPR000415">
    <property type="entry name" value="Nitroreductase-like"/>
</dbReference>
<evidence type="ECO:0000256" key="2">
    <source>
        <dbReference type="ARBA" id="ARBA00004496"/>
    </source>
</evidence>
<evidence type="ECO:0000256" key="4">
    <source>
        <dbReference type="ARBA" id="ARBA00022490"/>
    </source>
</evidence>
<reference evidence="8 9" key="1">
    <citation type="submission" date="2015-06" db="EMBL/GenBank/DDBJ databases">
        <title>Draft genome of the ant-associated black yeast Phialophora attae CBS 131958.</title>
        <authorList>
            <person name="Moreno L.F."/>
            <person name="Stielow B.J."/>
            <person name="de Hoog S."/>
            <person name="Vicente V.A."/>
            <person name="Weiss V.A."/>
            <person name="de Vries M."/>
            <person name="Cruz L.M."/>
            <person name="Souza E.M."/>
        </authorList>
    </citation>
    <scope>NUCLEOTIDE SEQUENCE [LARGE SCALE GENOMIC DNA]</scope>
    <source>
        <strain evidence="8 9">CBS 131958</strain>
    </source>
</reference>
<dbReference type="STRING" id="1664694.A0A0N0NLW5"/>
<evidence type="ECO:0000256" key="1">
    <source>
        <dbReference type="ARBA" id="ARBA00004123"/>
    </source>
</evidence>
<dbReference type="OrthoDB" id="2138173at2759"/>
<dbReference type="Pfam" id="PF00881">
    <property type="entry name" value="Nitroreductase"/>
    <property type="match status" value="1"/>
</dbReference>
<dbReference type="Gene3D" id="3.40.109.10">
    <property type="entry name" value="NADH Oxidase"/>
    <property type="match status" value="1"/>
</dbReference>
<dbReference type="InterPro" id="IPR029479">
    <property type="entry name" value="Nitroreductase"/>
</dbReference>
<dbReference type="GO" id="GO:0005737">
    <property type="term" value="C:cytoplasm"/>
    <property type="evidence" value="ECO:0007669"/>
    <property type="project" value="UniProtKB-SubCell"/>
</dbReference>
<dbReference type="SUPFAM" id="SSF55469">
    <property type="entry name" value="FMN-dependent nitroreductase-like"/>
    <property type="match status" value="1"/>
</dbReference>
<feature type="domain" description="Nitroreductase" evidence="7">
    <location>
        <begin position="16"/>
        <end position="184"/>
    </location>
</feature>
<protein>
    <submittedName>
        <fullName evidence="8">Putative nitro HBN1</fullName>
    </submittedName>
</protein>
<evidence type="ECO:0000259" key="7">
    <source>
        <dbReference type="Pfam" id="PF00881"/>
    </source>
</evidence>
<organism evidence="8 9">
    <name type="scientific">Cyphellophora attinorum</name>
    <dbReference type="NCBI Taxonomy" id="1664694"/>
    <lineage>
        <taxon>Eukaryota</taxon>
        <taxon>Fungi</taxon>
        <taxon>Dikarya</taxon>
        <taxon>Ascomycota</taxon>
        <taxon>Pezizomycotina</taxon>
        <taxon>Eurotiomycetes</taxon>
        <taxon>Chaetothyriomycetidae</taxon>
        <taxon>Chaetothyriales</taxon>
        <taxon>Cyphellophoraceae</taxon>
        <taxon>Cyphellophora</taxon>
    </lineage>
</organism>
<keyword evidence="6" id="KW-0539">Nucleus</keyword>
<dbReference type="EMBL" id="LFJN01000014">
    <property type="protein sequence ID" value="KPI39771.1"/>
    <property type="molecule type" value="Genomic_DNA"/>
</dbReference>